<evidence type="ECO:0000256" key="3">
    <source>
        <dbReference type="ARBA" id="ARBA00023163"/>
    </source>
</evidence>
<dbReference type="InterPro" id="IPR009057">
    <property type="entry name" value="Homeodomain-like_sf"/>
</dbReference>
<dbReference type="GO" id="GO:0043565">
    <property type="term" value="F:sequence-specific DNA binding"/>
    <property type="evidence" value="ECO:0007669"/>
    <property type="project" value="InterPro"/>
</dbReference>
<keyword evidence="1" id="KW-0805">Transcription regulation</keyword>
<dbReference type="GO" id="GO:0003700">
    <property type="term" value="F:DNA-binding transcription factor activity"/>
    <property type="evidence" value="ECO:0007669"/>
    <property type="project" value="InterPro"/>
</dbReference>
<accession>A0A1M5AYR6</accession>
<keyword evidence="6" id="KW-1185">Reference proteome</keyword>
<dbReference type="Pfam" id="PF12833">
    <property type="entry name" value="HTH_18"/>
    <property type="match status" value="1"/>
</dbReference>
<protein>
    <submittedName>
        <fullName evidence="5">AraC-type DNA-binding protein</fullName>
    </submittedName>
</protein>
<keyword evidence="3" id="KW-0804">Transcription</keyword>
<dbReference type="EMBL" id="FQUQ01000002">
    <property type="protein sequence ID" value="SHF35378.1"/>
    <property type="molecule type" value="Genomic_DNA"/>
</dbReference>
<dbReference type="SUPFAM" id="SSF46689">
    <property type="entry name" value="Homeodomain-like"/>
    <property type="match status" value="1"/>
</dbReference>
<dbReference type="InterPro" id="IPR018060">
    <property type="entry name" value="HTH_AraC"/>
</dbReference>
<evidence type="ECO:0000313" key="6">
    <source>
        <dbReference type="Proteomes" id="UP000184287"/>
    </source>
</evidence>
<dbReference type="SMART" id="SM00342">
    <property type="entry name" value="HTH_ARAC"/>
    <property type="match status" value="1"/>
</dbReference>
<evidence type="ECO:0000256" key="2">
    <source>
        <dbReference type="ARBA" id="ARBA00023125"/>
    </source>
</evidence>
<organism evidence="5 6">
    <name type="scientific">Pedobacter caeni</name>
    <dbReference type="NCBI Taxonomy" id="288992"/>
    <lineage>
        <taxon>Bacteria</taxon>
        <taxon>Pseudomonadati</taxon>
        <taxon>Bacteroidota</taxon>
        <taxon>Sphingobacteriia</taxon>
        <taxon>Sphingobacteriales</taxon>
        <taxon>Sphingobacteriaceae</taxon>
        <taxon>Pedobacter</taxon>
    </lineage>
</organism>
<sequence length="287" mass="32421">MKSAAKKVLSTSGDCLFSLQNIVPGDLSQPVQYSRYTILFIAGGKGSFQADFGNFSFEGPVIFFATPYQTIYFKDQPLSAVTMLQFHGDFYCIEYHKAEVACNGLLFNNIFLEPSITLLPEEALSFSGLLGQLHEELCRQTPNEAVLTAYLQLFLAKASQIKLSSFPATLPKKESLLEDFKIALEANFLQMRKPADYAALLGLSPNAFTKRCTRYFGKSPSHLIQERVILEAKKKLHLSRQSIKEIAYSLNFKDEYYFSRFFKKMTKISPQVFREKTGISIMADLSI</sequence>
<dbReference type="RefSeq" id="WP_084528766.1">
    <property type="nucleotide sequence ID" value="NZ_FQUQ01000002.1"/>
</dbReference>
<evidence type="ECO:0000259" key="4">
    <source>
        <dbReference type="PROSITE" id="PS01124"/>
    </source>
</evidence>
<evidence type="ECO:0000256" key="1">
    <source>
        <dbReference type="ARBA" id="ARBA00023015"/>
    </source>
</evidence>
<dbReference type="STRING" id="288992.SAMN04488522_102945"/>
<dbReference type="PANTHER" id="PTHR43280:SF32">
    <property type="entry name" value="TRANSCRIPTIONAL REGULATORY PROTEIN"/>
    <property type="match status" value="1"/>
</dbReference>
<dbReference type="Gene3D" id="1.10.10.60">
    <property type="entry name" value="Homeodomain-like"/>
    <property type="match status" value="1"/>
</dbReference>
<reference evidence="6" key="1">
    <citation type="submission" date="2016-11" db="EMBL/GenBank/DDBJ databases">
        <authorList>
            <person name="Varghese N."/>
            <person name="Submissions S."/>
        </authorList>
    </citation>
    <scope>NUCLEOTIDE SEQUENCE [LARGE SCALE GENOMIC DNA]</scope>
    <source>
        <strain evidence="6">DSM 16990</strain>
    </source>
</reference>
<dbReference type="AlphaFoldDB" id="A0A1M5AYR6"/>
<name>A0A1M5AYR6_9SPHI</name>
<gene>
    <name evidence="5" type="ORF">SAMN04488522_102945</name>
</gene>
<evidence type="ECO:0000313" key="5">
    <source>
        <dbReference type="EMBL" id="SHF35378.1"/>
    </source>
</evidence>
<proteinExistence type="predicted"/>
<keyword evidence="2 5" id="KW-0238">DNA-binding</keyword>
<dbReference type="PROSITE" id="PS01124">
    <property type="entry name" value="HTH_ARAC_FAMILY_2"/>
    <property type="match status" value="1"/>
</dbReference>
<dbReference type="Proteomes" id="UP000184287">
    <property type="component" value="Unassembled WGS sequence"/>
</dbReference>
<feature type="domain" description="HTH araC/xylS-type" evidence="4">
    <location>
        <begin position="178"/>
        <end position="276"/>
    </location>
</feature>
<dbReference type="PANTHER" id="PTHR43280">
    <property type="entry name" value="ARAC-FAMILY TRANSCRIPTIONAL REGULATOR"/>
    <property type="match status" value="1"/>
</dbReference>